<name>A0A7G9Z7T0_9EURY</name>
<accession>A0A7G9Z7T0</accession>
<proteinExistence type="predicted"/>
<protein>
    <submittedName>
        <fullName evidence="1">Uncharacterized protein</fullName>
    </submittedName>
</protein>
<dbReference type="EMBL" id="MT631652">
    <property type="protein sequence ID" value="QNO56314.1"/>
    <property type="molecule type" value="Genomic_DNA"/>
</dbReference>
<reference evidence="1" key="1">
    <citation type="submission" date="2020-06" db="EMBL/GenBank/DDBJ databases">
        <title>Unique genomic features of the anaerobic methanotrophic archaea.</title>
        <authorList>
            <person name="Chadwick G.L."/>
            <person name="Skennerton C.T."/>
            <person name="Laso-Perez R."/>
            <person name="Leu A.O."/>
            <person name="Speth D.R."/>
            <person name="Yu H."/>
            <person name="Morgan-Lang C."/>
            <person name="Hatzenpichler R."/>
            <person name="Goudeau D."/>
            <person name="Malmstrom R."/>
            <person name="Brazelton W.J."/>
            <person name="Woyke T."/>
            <person name="Hallam S.J."/>
            <person name="Tyson G.W."/>
            <person name="Wegener G."/>
            <person name="Boetius A."/>
            <person name="Orphan V."/>
        </authorList>
    </citation>
    <scope>NUCLEOTIDE SEQUENCE</scope>
</reference>
<dbReference type="AlphaFoldDB" id="A0A7G9Z7T0"/>
<gene>
    <name evidence="1" type="ORF">HFIEAGJK_00031</name>
</gene>
<evidence type="ECO:0000313" key="1">
    <source>
        <dbReference type="EMBL" id="QNO56314.1"/>
    </source>
</evidence>
<sequence>MFHSVNGEKEKKGGKMEMVDLEKMHEKDLYPAVETFLVTQKKCLSEYVGTELSLKRGKTSLRADVFGVSNQREKTSYLCEGKKELKRRSFASRFCQGYR</sequence>
<organism evidence="1">
    <name type="scientific">Candidatus Methanophaga sp. ANME-1 ERB7</name>
    <dbReference type="NCBI Taxonomy" id="2759913"/>
    <lineage>
        <taxon>Archaea</taxon>
        <taxon>Methanobacteriati</taxon>
        <taxon>Methanobacteriota</taxon>
        <taxon>Stenosarchaea group</taxon>
        <taxon>Methanomicrobia</taxon>
        <taxon>Candidatus Methanophagales</taxon>
        <taxon>Candidatus Methanophagaceae</taxon>
        <taxon>Candidatus Methanophaga</taxon>
    </lineage>
</organism>